<evidence type="ECO:0000313" key="1">
    <source>
        <dbReference type="EMBL" id="SZX72033.1"/>
    </source>
</evidence>
<dbReference type="EMBL" id="FNXT01001096">
    <property type="protein sequence ID" value="SZX72033.1"/>
    <property type="molecule type" value="Genomic_DNA"/>
</dbReference>
<accession>A0A383W4C7</accession>
<reference evidence="1 2" key="1">
    <citation type="submission" date="2016-10" db="EMBL/GenBank/DDBJ databases">
        <authorList>
            <person name="Cai Z."/>
        </authorList>
    </citation>
    <scope>NUCLEOTIDE SEQUENCE [LARGE SCALE GENOMIC DNA]</scope>
</reference>
<proteinExistence type="predicted"/>
<gene>
    <name evidence="1" type="ORF">BQ4739_LOCUS12128</name>
</gene>
<keyword evidence="2" id="KW-1185">Reference proteome</keyword>
<name>A0A383W4C7_TETOB</name>
<sequence length="195" mass="20224">MAVGNQTAVVLQLLPMAQPSTIDNNDFSLGSAGWNCTSCSTIAHTETTSPTPASSIAAAAASAPILKTTSAASISHNEANTGYQRLAGILAAKQATPVRRLQADIDTDLVLTTSGAGAQYLSRTFVTPAGVTSVSLRYMFVTREFPKYYASQYNDAFSVTITSASAKGVVAFAASTLNAFAYNEYTITDLGGATS</sequence>
<protein>
    <submittedName>
        <fullName evidence="1">Uncharacterized protein</fullName>
    </submittedName>
</protein>
<organism evidence="1 2">
    <name type="scientific">Tetradesmus obliquus</name>
    <name type="common">Green alga</name>
    <name type="synonym">Acutodesmus obliquus</name>
    <dbReference type="NCBI Taxonomy" id="3088"/>
    <lineage>
        <taxon>Eukaryota</taxon>
        <taxon>Viridiplantae</taxon>
        <taxon>Chlorophyta</taxon>
        <taxon>core chlorophytes</taxon>
        <taxon>Chlorophyceae</taxon>
        <taxon>CS clade</taxon>
        <taxon>Sphaeropleales</taxon>
        <taxon>Scenedesmaceae</taxon>
        <taxon>Tetradesmus</taxon>
    </lineage>
</organism>
<evidence type="ECO:0000313" key="2">
    <source>
        <dbReference type="Proteomes" id="UP000256970"/>
    </source>
</evidence>
<dbReference type="AlphaFoldDB" id="A0A383W4C7"/>
<dbReference type="Proteomes" id="UP000256970">
    <property type="component" value="Unassembled WGS sequence"/>
</dbReference>